<dbReference type="PROSITE" id="PS50102">
    <property type="entry name" value="RRM"/>
    <property type="match status" value="1"/>
</dbReference>
<keyword evidence="6" id="KW-1185">Reference proteome</keyword>
<gene>
    <name evidence="5" type="ORF">TRFO_15193</name>
</gene>
<evidence type="ECO:0000313" key="5">
    <source>
        <dbReference type="EMBL" id="OHT14415.1"/>
    </source>
</evidence>
<dbReference type="CDD" id="cd00590">
    <property type="entry name" value="RRM_SF"/>
    <property type="match status" value="1"/>
</dbReference>
<dbReference type="SMART" id="SM00360">
    <property type="entry name" value="RRM"/>
    <property type="match status" value="1"/>
</dbReference>
<feature type="compositionally biased region" description="Pro residues" evidence="3">
    <location>
        <begin position="260"/>
        <end position="273"/>
    </location>
</feature>
<feature type="domain" description="RRM" evidence="4">
    <location>
        <begin position="61"/>
        <end position="126"/>
    </location>
</feature>
<name>A0A1J4KSZ3_9EUKA</name>
<sequence length="404" mass="45624">MNNIPPGYPPPQYPPPPYNYSNSYPTPPPNYSNQSNSPHQNPPPRSIRTKPMYLEPPKPSNAIFVKNLPYNLTTDEFLTTFSQFGEIASFFPNHIREKGIAFVTYYNILSAIEAVDKMKNIKIHDRFPTTAFSFKPPNYSRVDPKMTSTIVLVQPNQPCSNILTSDQIGQEMSKFGQIHQIKEIGPNQITVQFCDMRVARHASEVGSNIDIGGIKCRAELYVEPDGEVVYQPVTPPHHSKRGHQPAYSPRRQQHDYQQPHLPPPPPPPPPPPQTQMQHQQYPAAFPPPLPHQIPTYTDQISPQISHQVPNQIPPPQLQPPILNQFSNPMQSSMPGQMSLQVSPQIPMTAPIQGQIQGQYQGQIPQHSHQYQTPPIQYQQPPLQQHQLQQLQTGYPGPQVYPPGH</sequence>
<protein>
    <recommendedName>
        <fullName evidence="4">RRM domain-containing protein</fullName>
    </recommendedName>
</protein>
<dbReference type="InterPro" id="IPR035979">
    <property type="entry name" value="RBD_domain_sf"/>
</dbReference>
<dbReference type="Proteomes" id="UP000179807">
    <property type="component" value="Unassembled WGS sequence"/>
</dbReference>
<dbReference type="OrthoDB" id="275748at2759"/>
<evidence type="ECO:0000256" key="1">
    <source>
        <dbReference type="ARBA" id="ARBA00022884"/>
    </source>
</evidence>
<feature type="region of interest" description="Disordered" evidence="3">
    <location>
        <begin position="1"/>
        <end position="52"/>
    </location>
</feature>
<feature type="compositionally biased region" description="Pro residues" evidence="3">
    <location>
        <begin position="1"/>
        <end position="18"/>
    </location>
</feature>
<dbReference type="InterPro" id="IPR000504">
    <property type="entry name" value="RRM_dom"/>
</dbReference>
<feature type="region of interest" description="Disordered" evidence="3">
    <location>
        <begin position="229"/>
        <end position="296"/>
    </location>
</feature>
<reference evidence="5" key="1">
    <citation type="submission" date="2016-10" db="EMBL/GenBank/DDBJ databases">
        <authorList>
            <person name="Benchimol M."/>
            <person name="Almeida L.G."/>
            <person name="Vasconcelos A.T."/>
            <person name="Perreira-Neves A."/>
            <person name="Rosa I.A."/>
            <person name="Tasca T."/>
            <person name="Bogo M.R."/>
            <person name="de Souza W."/>
        </authorList>
    </citation>
    <scope>NUCLEOTIDE SEQUENCE [LARGE SCALE GENOMIC DNA]</scope>
    <source>
        <strain evidence="5">K</strain>
    </source>
</reference>
<dbReference type="SUPFAM" id="SSF54928">
    <property type="entry name" value="RNA-binding domain, RBD"/>
    <property type="match status" value="1"/>
</dbReference>
<keyword evidence="1 2" id="KW-0694">RNA-binding</keyword>
<accession>A0A1J4KSZ3</accession>
<evidence type="ECO:0000256" key="2">
    <source>
        <dbReference type="PROSITE-ProRule" id="PRU00176"/>
    </source>
</evidence>
<organism evidence="5 6">
    <name type="scientific">Tritrichomonas foetus</name>
    <dbReference type="NCBI Taxonomy" id="1144522"/>
    <lineage>
        <taxon>Eukaryota</taxon>
        <taxon>Metamonada</taxon>
        <taxon>Parabasalia</taxon>
        <taxon>Tritrichomonadida</taxon>
        <taxon>Tritrichomonadidae</taxon>
        <taxon>Tritrichomonas</taxon>
    </lineage>
</organism>
<dbReference type="EMBL" id="MLAK01000374">
    <property type="protein sequence ID" value="OHT14415.1"/>
    <property type="molecule type" value="Genomic_DNA"/>
</dbReference>
<comment type="caution">
    <text evidence="5">The sequence shown here is derived from an EMBL/GenBank/DDBJ whole genome shotgun (WGS) entry which is preliminary data.</text>
</comment>
<evidence type="ECO:0000313" key="6">
    <source>
        <dbReference type="Proteomes" id="UP000179807"/>
    </source>
</evidence>
<dbReference type="PANTHER" id="PTHR23189">
    <property type="entry name" value="RNA RECOGNITION MOTIF-CONTAINING"/>
    <property type="match status" value="1"/>
</dbReference>
<evidence type="ECO:0000256" key="3">
    <source>
        <dbReference type="SAM" id="MobiDB-lite"/>
    </source>
</evidence>
<dbReference type="GO" id="GO:0003723">
    <property type="term" value="F:RNA binding"/>
    <property type="evidence" value="ECO:0007669"/>
    <property type="project" value="UniProtKB-UniRule"/>
</dbReference>
<dbReference type="Gene3D" id="3.30.70.330">
    <property type="match status" value="1"/>
</dbReference>
<dbReference type="AlphaFoldDB" id="A0A1J4KSZ3"/>
<dbReference type="VEuPathDB" id="TrichDB:TRFO_15193"/>
<proteinExistence type="predicted"/>
<dbReference type="Pfam" id="PF00076">
    <property type="entry name" value="RRM_1"/>
    <property type="match status" value="1"/>
</dbReference>
<dbReference type="InterPro" id="IPR012677">
    <property type="entry name" value="Nucleotide-bd_a/b_plait_sf"/>
</dbReference>
<dbReference type="RefSeq" id="XP_068367551.1">
    <property type="nucleotide sequence ID" value="XM_068498247.1"/>
</dbReference>
<feature type="compositionally biased region" description="Low complexity" evidence="3">
    <location>
        <begin position="359"/>
        <end position="392"/>
    </location>
</feature>
<evidence type="ECO:0000259" key="4">
    <source>
        <dbReference type="PROSITE" id="PS50102"/>
    </source>
</evidence>
<feature type="region of interest" description="Disordered" evidence="3">
    <location>
        <begin position="359"/>
        <end position="404"/>
    </location>
</feature>
<dbReference type="GeneID" id="94832951"/>